<dbReference type="SUPFAM" id="SSF52833">
    <property type="entry name" value="Thioredoxin-like"/>
    <property type="match status" value="1"/>
</dbReference>
<proteinExistence type="predicted"/>
<dbReference type="RefSeq" id="WP_161423059.1">
    <property type="nucleotide sequence ID" value="NZ_JARWMY010000005.1"/>
</dbReference>
<protein>
    <submittedName>
        <fullName evidence="2">DsbA family oxidoreductase</fullName>
    </submittedName>
</protein>
<dbReference type="CDD" id="cd03024">
    <property type="entry name" value="DsbA_FrnE"/>
    <property type="match status" value="1"/>
</dbReference>
<feature type="domain" description="DSBA-like thioredoxin" evidence="1">
    <location>
        <begin position="6"/>
        <end position="208"/>
    </location>
</feature>
<dbReference type="InterPro" id="IPR036249">
    <property type="entry name" value="Thioredoxin-like_sf"/>
</dbReference>
<dbReference type="Pfam" id="PF01323">
    <property type="entry name" value="DSBA"/>
    <property type="match status" value="1"/>
</dbReference>
<dbReference type="PANTHER" id="PTHR13887:SF41">
    <property type="entry name" value="THIOREDOXIN SUPERFAMILY PROTEIN"/>
    <property type="match status" value="1"/>
</dbReference>
<sequence>MKKIDIDIVSDIACPWCAIGYARLELAMQRLASEFAFTIRWHAFELNPEQSGEGEPILSALARKYGRSEEEMRASQGRMMTIAKELGINFAKLQERRSCNTFDAHRLVKWAGEQGEATAMKQALFEAYFGRAEDVSDHEILVRCVNAAGLAPEGAREVLESAQYADAVREDEARYQHAGVSSVPAYIINEKYLIAGAQEPETLVSALQEIAAESP</sequence>
<accession>A0A7X4VYZ1</accession>
<name>A0A7X4VYZ1_9GAMM</name>
<dbReference type="InterPro" id="IPR001853">
    <property type="entry name" value="DSBA-like_thioredoxin_dom"/>
</dbReference>
<evidence type="ECO:0000313" key="3">
    <source>
        <dbReference type="Proteomes" id="UP000448235"/>
    </source>
</evidence>
<comment type="caution">
    <text evidence="2">The sequence shown here is derived from an EMBL/GenBank/DDBJ whole genome shotgun (WGS) entry which is preliminary data.</text>
</comment>
<evidence type="ECO:0000259" key="1">
    <source>
        <dbReference type="Pfam" id="PF01323"/>
    </source>
</evidence>
<dbReference type="Proteomes" id="UP000448235">
    <property type="component" value="Unassembled WGS sequence"/>
</dbReference>
<dbReference type="PANTHER" id="PTHR13887">
    <property type="entry name" value="GLUTATHIONE S-TRANSFERASE KAPPA"/>
    <property type="match status" value="1"/>
</dbReference>
<evidence type="ECO:0000313" key="2">
    <source>
        <dbReference type="EMBL" id="NAW12620.1"/>
    </source>
</evidence>
<reference evidence="2 3" key="1">
    <citation type="submission" date="2019-12" db="EMBL/GenBank/DDBJ databases">
        <title>Draft genome sequencing of Halomonas icarensis D1-1.</title>
        <authorList>
            <person name="Pandiyan K."/>
            <person name="Kushwaha P."/>
            <person name="Gowdham M."/>
            <person name="Chakdar H."/>
            <person name="Singh A."/>
            <person name="Kumar M."/>
            <person name="Saxena A.K."/>
        </authorList>
    </citation>
    <scope>NUCLEOTIDE SEQUENCE [LARGE SCALE GENOMIC DNA]</scope>
    <source>
        <strain evidence="2 3">D1-1</strain>
    </source>
</reference>
<organism evidence="2 3">
    <name type="scientific">Halomonas icarae</name>
    <dbReference type="NCBI Taxonomy" id="2691040"/>
    <lineage>
        <taxon>Bacteria</taxon>
        <taxon>Pseudomonadati</taxon>
        <taxon>Pseudomonadota</taxon>
        <taxon>Gammaproteobacteria</taxon>
        <taxon>Oceanospirillales</taxon>
        <taxon>Halomonadaceae</taxon>
        <taxon>Halomonas</taxon>
    </lineage>
</organism>
<dbReference type="Gene3D" id="3.40.30.10">
    <property type="entry name" value="Glutaredoxin"/>
    <property type="match status" value="1"/>
</dbReference>
<dbReference type="EMBL" id="WUTS01000001">
    <property type="protein sequence ID" value="NAW12620.1"/>
    <property type="molecule type" value="Genomic_DNA"/>
</dbReference>
<dbReference type="AlphaFoldDB" id="A0A7X4VYZ1"/>
<dbReference type="GO" id="GO:0016491">
    <property type="term" value="F:oxidoreductase activity"/>
    <property type="evidence" value="ECO:0007669"/>
    <property type="project" value="InterPro"/>
</dbReference>
<gene>
    <name evidence="2" type="ORF">GRB80_07150</name>
</gene>
<keyword evidence="3" id="KW-1185">Reference proteome</keyword>